<feature type="chain" id="PRO_5020305329" evidence="4">
    <location>
        <begin position="20"/>
        <end position="345"/>
    </location>
</feature>
<gene>
    <name evidence="7" type="ORF">ERW53_10595</name>
    <name evidence="6" type="ORF">ERW57_10730</name>
</gene>
<dbReference type="GO" id="GO:0009279">
    <property type="term" value="C:cell outer membrane"/>
    <property type="evidence" value="ECO:0007669"/>
    <property type="project" value="UniProtKB-SubCell"/>
</dbReference>
<sequence length="345" mass="36608">MKKTLLALAVMTAASGANAFELYNQDGTSVSMKGEVDIYLQTSEIDMKDNSLDSTQDAHIYTWAYTQIDFEHKINDSVTAFGSFEIEGDGNSAAAFDDVVAGFKGNFGKVSLGETGSSYGVLEKTEVSNEQVEFDVVYNSSESKGKGARYEITVLESLALSADLQTRTNSGDKGEKSDYALSADYTFGDFSVAAAYLDSGKVNKADKGGNAFGVSASADISDLYVAATFTSYEGQGDVGVSGGNNDNVKLELGNHEGTSMGIALAYTINDARIYGAYQMIDADKDMDGNKLDAEGTNFYVGADYAIISNLTAYVEYGQAEITGKDVIVTKDGSVSNVTAGIYLSF</sequence>
<dbReference type="Proteomes" id="UP000294063">
    <property type="component" value="Unassembled WGS sequence"/>
</dbReference>
<evidence type="ECO:0000256" key="1">
    <source>
        <dbReference type="ARBA" id="ARBA00004571"/>
    </source>
</evidence>
<comment type="subcellular location">
    <subcellularLocation>
        <location evidence="1">Cell outer membrane</location>
        <topology evidence="1">Multi-pass membrane protein</topology>
    </subcellularLocation>
</comment>
<dbReference type="InterPro" id="IPR023614">
    <property type="entry name" value="Porin_dom_sf"/>
</dbReference>
<dbReference type="PANTHER" id="PTHR34501:SF2">
    <property type="entry name" value="OUTER MEMBRANE PORIN F-RELATED"/>
    <property type="match status" value="1"/>
</dbReference>
<dbReference type="Pfam" id="PF13609">
    <property type="entry name" value="Porin_4"/>
    <property type="match status" value="1"/>
</dbReference>
<organism evidence="6 8">
    <name type="scientific">Aliivibrio finisterrensis</name>
    <dbReference type="NCBI Taxonomy" id="511998"/>
    <lineage>
        <taxon>Bacteria</taxon>
        <taxon>Pseudomonadati</taxon>
        <taxon>Pseudomonadota</taxon>
        <taxon>Gammaproteobacteria</taxon>
        <taxon>Vibrionales</taxon>
        <taxon>Vibrionaceae</taxon>
        <taxon>Aliivibrio</taxon>
    </lineage>
</organism>
<evidence type="ECO:0000313" key="6">
    <source>
        <dbReference type="EMBL" id="RYU51119.1"/>
    </source>
</evidence>
<evidence type="ECO:0000313" key="9">
    <source>
        <dbReference type="Proteomes" id="UP000294166"/>
    </source>
</evidence>
<dbReference type="Gene3D" id="2.40.160.10">
    <property type="entry name" value="Porin"/>
    <property type="match status" value="1"/>
</dbReference>
<dbReference type="EMBL" id="SEZN01000017">
    <property type="protein sequence ID" value="RYU64156.1"/>
    <property type="molecule type" value="Genomic_DNA"/>
</dbReference>
<comment type="caution">
    <text evidence="6">The sequence shown here is derived from an EMBL/GenBank/DDBJ whole genome shotgun (WGS) entry which is preliminary data.</text>
</comment>
<dbReference type="Proteomes" id="UP000294166">
    <property type="component" value="Unassembled WGS sequence"/>
</dbReference>
<proteinExistence type="predicted"/>
<evidence type="ECO:0000259" key="5">
    <source>
        <dbReference type="Pfam" id="PF13609"/>
    </source>
</evidence>
<reference evidence="8 9" key="1">
    <citation type="submission" date="2019-02" db="EMBL/GenBank/DDBJ databases">
        <title>Genome sequences of Aliivibrio finisterrensis strains from farmed Atlantic salmon.</title>
        <authorList>
            <person name="Bowman J.P."/>
        </authorList>
    </citation>
    <scope>NUCLEOTIDE SEQUENCE [LARGE SCALE GENOMIC DNA]</scope>
    <source>
        <strain evidence="7 9">A21</strain>
        <strain evidence="6 8">A46</strain>
    </source>
</reference>
<evidence type="ECO:0000256" key="2">
    <source>
        <dbReference type="ARBA" id="ARBA00022729"/>
    </source>
</evidence>
<evidence type="ECO:0000256" key="4">
    <source>
        <dbReference type="SAM" id="SignalP"/>
    </source>
</evidence>
<dbReference type="InterPro" id="IPR033900">
    <property type="entry name" value="Gram_neg_porin_domain"/>
</dbReference>
<evidence type="ECO:0000313" key="8">
    <source>
        <dbReference type="Proteomes" id="UP000294063"/>
    </source>
</evidence>
<feature type="domain" description="Porin" evidence="5">
    <location>
        <begin position="7"/>
        <end position="320"/>
    </location>
</feature>
<dbReference type="PANTHER" id="PTHR34501">
    <property type="entry name" value="PROTEIN YDDL-RELATED"/>
    <property type="match status" value="1"/>
</dbReference>
<keyword evidence="9" id="KW-1185">Reference proteome</keyword>
<evidence type="ECO:0000313" key="7">
    <source>
        <dbReference type="EMBL" id="RYU64156.1"/>
    </source>
</evidence>
<dbReference type="EMBL" id="SEZK01000016">
    <property type="protein sequence ID" value="RYU51119.1"/>
    <property type="molecule type" value="Genomic_DNA"/>
</dbReference>
<protein>
    <submittedName>
        <fullName evidence="6">Porin</fullName>
    </submittedName>
</protein>
<dbReference type="InterPro" id="IPR050298">
    <property type="entry name" value="Gram-neg_bact_OMP"/>
</dbReference>
<feature type="signal peptide" evidence="4">
    <location>
        <begin position="1"/>
        <end position="19"/>
    </location>
</feature>
<dbReference type="GO" id="GO:0015288">
    <property type="term" value="F:porin activity"/>
    <property type="evidence" value="ECO:0007669"/>
    <property type="project" value="InterPro"/>
</dbReference>
<keyword evidence="2 4" id="KW-0732">Signal</keyword>
<dbReference type="RefSeq" id="WP_130048264.1">
    <property type="nucleotide sequence ID" value="NZ_SEZK01000016.1"/>
</dbReference>
<keyword evidence="3" id="KW-0472">Membrane</keyword>
<dbReference type="SUPFAM" id="SSF56935">
    <property type="entry name" value="Porins"/>
    <property type="match status" value="1"/>
</dbReference>
<evidence type="ECO:0000256" key="3">
    <source>
        <dbReference type="ARBA" id="ARBA00023136"/>
    </source>
</evidence>
<accession>A0A4Q5KTI6</accession>
<dbReference type="AlphaFoldDB" id="A0A4Q5KTI6"/>
<name>A0A4Q5KTI6_9GAMM</name>